<comment type="caution">
    <text evidence="3">The sequence shown here is derived from an EMBL/GenBank/DDBJ whole genome shotgun (WGS) entry which is preliminary data.</text>
</comment>
<dbReference type="GO" id="GO:0016712">
    <property type="term" value="F:oxidoreductase activity, acting on paired donors, with incorporation or reduction of molecular oxygen, reduced flavin or flavoprotein as one donor, and incorporation of one atom of oxygen"/>
    <property type="evidence" value="ECO:0007669"/>
    <property type="project" value="TreeGrafter"/>
</dbReference>
<sequence>MSSVLEFIKANAERIKAEVEPSDKLGRVSDAAAKILLESGVVRMLQPKQYGGFESDPCDFLKVVMETTALAPSIGWVAGVVGIHPFEFGQGDPRMQEEVWGKDHDTWTSSPYAFFGRAKRVEGGYILNGRWPFSSGSDHCTWAVLGVLAEDENGPKDAFTRKFHFILPRSDYEILQDSWQVMGLQGTGSKDILVKDAFVPDYRTIDVDKLNNQEYASANRPGIPLYQVPFDLIFPGAIAAATVGIADGLVRHFADYAASRTTRGLKSTNNPYQMAALGAAIADIEASKEAVLAGVREAFEIAKRGEKVDISVQRRARVRQVRAVRRAAEIGFQVFRHAGGNASRLSSPIQRQWRDLSVALGHACNQDDMVYAAYAGTLYDLPVAPGVII</sequence>
<evidence type="ECO:0000313" key="4">
    <source>
        <dbReference type="Proteomes" id="UP000239406"/>
    </source>
</evidence>
<dbReference type="InterPro" id="IPR009100">
    <property type="entry name" value="AcylCoA_DH/oxidase_NM_dom_sf"/>
</dbReference>
<dbReference type="InterPro" id="IPR013107">
    <property type="entry name" value="Acyl-CoA_DH_C"/>
</dbReference>
<dbReference type="SUPFAM" id="SSF47203">
    <property type="entry name" value="Acyl-CoA dehydrogenase C-terminal domain-like"/>
    <property type="match status" value="1"/>
</dbReference>
<keyword evidence="1" id="KW-0560">Oxidoreductase</keyword>
<dbReference type="GO" id="GO:0050660">
    <property type="term" value="F:flavin adenine dinucleotide binding"/>
    <property type="evidence" value="ECO:0007669"/>
    <property type="project" value="InterPro"/>
</dbReference>
<dbReference type="InterPro" id="IPR037069">
    <property type="entry name" value="AcylCoA_DH/ox_N_sf"/>
</dbReference>
<feature type="domain" description="Acyl-CoA dehydrogenase C-terminal" evidence="2">
    <location>
        <begin position="238"/>
        <end position="365"/>
    </location>
</feature>
<dbReference type="GO" id="GO:0033539">
    <property type="term" value="P:fatty acid beta-oxidation using acyl-CoA dehydrogenase"/>
    <property type="evidence" value="ECO:0007669"/>
    <property type="project" value="TreeGrafter"/>
</dbReference>
<gene>
    <name evidence="3" type="ORF">C1702_15725</name>
</gene>
<dbReference type="RefSeq" id="WP_104358671.1">
    <property type="nucleotide sequence ID" value="NZ_CALFFA010000044.1"/>
</dbReference>
<protein>
    <submittedName>
        <fullName evidence="3">Hydroxylase</fullName>
    </submittedName>
</protein>
<name>A0A2S5T149_9BURK</name>
<dbReference type="PIRSF" id="PIRSF016578">
    <property type="entry name" value="HsaA"/>
    <property type="match status" value="1"/>
</dbReference>
<evidence type="ECO:0000313" key="3">
    <source>
        <dbReference type="EMBL" id="PPE68676.1"/>
    </source>
</evidence>
<dbReference type="Pfam" id="PF08028">
    <property type="entry name" value="Acyl-CoA_dh_2"/>
    <property type="match status" value="1"/>
</dbReference>
<dbReference type="Proteomes" id="UP000239406">
    <property type="component" value="Unassembled WGS sequence"/>
</dbReference>
<evidence type="ECO:0000259" key="2">
    <source>
        <dbReference type="Pfam" id="PF08028"/>
    </source>
</evidence>
<proteinExistence type="predicted"/>
<evidence type="ECO:0000256" key="1">
    <source>
        <dbReference type="ARBA" id="ARBA00023002"/>
    </source>
</evidence>
<dbReference type="Gene3D" id="2.40.110.10">
    <property type="entry name" value="Butyryl-CoA Dehydrogenase, subunit A, domain 2"/>
    <property type="match status" value="1"/>
</dbReference>
<dbReference type="AlphaFoldDB" id="A0A2S5T149"/>
<organism evidence="3 4">
    <name type="scientific">Caldimonas thermodepolymerans</name>
    <dbReference type="NCBI Taxonomy" id="215580"/>
    <lineage>
        <taxon>Bacteria</taxon>
        <taxon>Pseudomonadati</taxon>
        <taxon>Pseudomonadota</taxon>
        <taxon>Betaproteobacteria</taxon>
        <taxon>Burkholderiales</taxon>
        <taxon>Sphaerotilaceae</taxon>
        <taxon>Caldimonas</taxon>
    </lineage>
</organism>
<dbReference type="InterPro" id="IPR046373">
    <property type="entry name" value="Acyl-CoA_Oxase/DH_mid-dom_sf"/>
</dbReference>
<dbReference type="Gene3D" id="1.20.140.10">
    <property type="entry name" value="Butyryl-CoA Dehydrogenase, subunit A, domain 3"/>
    <property type="match status" value="1"/>
</dbReference>
<dbReference type="EMBL" id="PSNY01000021">
    <property type="protein sequence ID" value="PPE68676.1"/>
    <property type="molecule type" value="Genomic_DNA"/>
</dbReference>
<dbReference type="Gene3D" id="1.10.540.10">
    <property type="entry name" value="Acyl-CoA dehydrogenase/oxidase, N-terminal domain"/>
    <property type="match status" value="1"/>
</dbReference>
<dbReference type="SUPFAM" id="SSF56645">
    <property type="entry name" value="Acyl-CoA dehydrogenase NM domain-like"/>
    <property type="match status" value="1"/>
</dbReference>
<dbReference type="InterPro" id="IPR036250">
    <property type="entry name" value="AcylCo_DH-like_C"/>
</dbReference>
<dbReference type="GO" id="GO:0005737">
    <property type="term" value="C:cytoplasm"/>
    <property type="evidence" value="ECO:0007669"/>
    <property type="project" value="TreeGrafter"/>
</dbReference>
<dbReference type="InterPro" id="IPR050741">
    <property type="entry name" value="Acyl-CoA_dehydrogenase"/>
</dbReference>
<keyword evidence="4" id="KW-1185">Reference proteome</keyword>
<dbReference type="GO" id="GO:0003995">
    <property type="term" value="F:acyl-CoA dehydrogenase activity"/>
    <property type="evidence" value="ECO:0007669"/>
    <property type="project" value="TreeGrafter"/>
</dbReference>
<dbReference type="PANTHER" id="PTHR48083">
    <property type="entry name" value="MEDIUM-CHAIN SPECIFIC ACYL-COA DEHYDROGENASE, MITOCHONDRIAL-RELATED"/>
    <property type="match status" value="1"/>
</dbReference>
<accession>A0A2S5T149</accession>
<dbReference type="PANTHER" id="PTHR48083:SF19">
    <property type="entry name" value="FLAVIN-DEPENDENT MONOOXYGENASE, OXYGENASE SUBUNIT HSAA"/>
    <property type="match status" value="1"/>
</dbReference>
<reference evidence="3 4" key="1">
    <citation type="submission" date="2018-02" db="EMBL/GenBank/DDBJ databases">
        <title>Reclassifiation of [Polyangium] brachysporum DSM 7029 as Guopingzhaonella breviflexa gen. nov., sp. nov., a member of the family Comamonadaceae.</title>
        <authorList>
            <person name="Tang B."/>
        </authorList>
    </citation>
    <scope>NUCLEOTIDE SEQUENCE [LARGE SCALE GENOMIC DNA]</scope>
    <source>
        <strain evidence="3 4">DSM 15344</strain>
    </source>
</reference>